<evidence type="ECO:0000313" key="1">
    <source>
        <dbReference type="EMBL" id="CAK5065030.1"/>
    </source>
</evidence>
<evidence type="ECO:0000313" key="2">
    <source>
        <dbReference type="Proteomes" id="UP001497535"/>
    </source>
</evidence>
<accession>A0ACB0YWG8</accession>
<sequence>MESGRILDEQISASSSFDPLSTSPIHSRLNTESGSGAWCPSSQINATSHEWIQVELADEYFIVGVRTQGRWDKGRGLEFPSAYMIEYWRPSLGRWARYKDSTGNEIISANSNTQTAVLRLLDGGIIAKLVRLIPVSESIRTVCLRFELYGCLYKEPIISYSAPTGAIVDALDLRDISYDGWTVPQLPESSINLNNLLSDIVWLRGGLGQLFDGIKGKDNFEEFPSHWIGWHRSQKIGRIILISKFIYLKANLFLSNFYLNENRIYRQFYSTLQIFESGVLIFLALPVSIFHHLEGNFQLEFLRYLEN</sequence>
<protein>
    <submittedName>
        <fullName evidence="1">Uncharacterized protein</fullName>
    </submittedName>
</protein>
<keyword evidence="2" id="KW-1185">Reference proteome</keyword>
<reference evidence="1" key="1">
    <citation type="submission" date="2023-11" db="EMBL/GenBank/DDBJ databases">
        <authorList>
            <person name="Poullet M."/>
        </authorList>
    </citation>
    <scope>NUCLEOTIDE SEQUENCE</scope>
    <source>
        <strain evidence="1">E1834</strain>
    </source>
</reference>
<dbReference type="EMBL" id="CAVMJV010000019">
    <property type="protein sequence ID" value="CAK5065030.1"/>
    <property type="molecule type" value="Genomic_DNA"/>
</dbReference>
<organism evidence="1 2">
    <name type="scientific">Meloidogyne enterolobii</name>
    <name type="common">Root-knot nematode worm</name>
    <name type="synonym">Meloidogyne mayaguensis</name>
    <dbReference type="NCBI Taxonomy" id="390850"/>
    <lineage>
        <taxon>Eukaryota</taxon>
        <taxon>Metazoa</taxon>
        <taxon>Ecdysozoa</taxon>
        <taxon>Nematoda</taxon>
        <taxon>Chromadorea</taxon>
        <taxon>Rhabditida</taxon>
        <taxon>Tylenchina</taxon>
        <taxon>Tylenchomorpha</taxon>
        <taxon>Tylenchoidea</taxon>
        <taxon>Meloidogynidae</taxon>
        <taxon>Meloidogyninae</taxon>
        <taxon>Meloidogyne</taxon>
    </lineage>
</organism>
<dbReference type="Proteomes" id="UP001497535">
    <property type="component" value="Unassembled WGS sequence"/>
</dbReference>
<proteinExistence type="predicted"/>
<gene>
    <name evidence="1" type="ORF">MENTE1834_LOCUS17201</name>
</gene>
<comment type="caution">
    <text evidence="1">The sequence shown here is derived from an EMBL/GenBank/DDBJ whole genome shotgun (WGS) entry which is preliminary data.</text>
</comment>
<name>A0ACB0YWG8_MELEN</name>